<dbReference type="GO" id="GO:0006890">
    <property type="term" value="P:retrograde vesicle-mediated transport, Golgi to endoplasmic reticulum"/>
    <property type="evidence" value="ECO:0007669"/>
    <property type="project" value="InterPro"/>
</dbReference>
<dbReference type="Gene3D" id="1.20.58.1420">
    <property type="entry name" value="Dsl1p vesicle tethering complex, Tip20p subunit, domain B"/>
    <property type="match status" value="1"/>
</dbReference>
<reference evidence="2" key="1">
    <citation type="submission" date="2022-07" db="EMBL/GenBank/DDBJ databases">
        <authorList>
            <person name="Trinca V."/>
            <person name="Uliana J.V.C."/>
            <person name="Torres T.T."/>
            <person name="Ward R.J."/>
            <person name="Monesi N."/>
        </authorList>
    </citation>
    <scope>NUCLEOTIDE SEQUENCE</scope>
    <source>
        <strain evidence="2">HSMRA1968</strain>
        <tissue evidence="2">Whole embryos</tissue>
    </source>
</reference>
<dbReference type="InterPro" id="IPR042042">
    <property type="entry name" value="Tip20p_domB"/>
</dbReference>
<dbReference type="Pfam" id="PF04437">
    <property type="entry name" value="RINT1_TIP1"/>
    <property type="match status" value="1"/>
</dbReference>
<dbReference type="Gene3D" id="1.20.58.670">
    <property type="entry name" value="Dsl1p vesicle tethering complex, Tip20p subunit, domain D"/>
    <property type="match status" value="1"/>
</dbReference>
<comment type="similarity">
    <text evidence="1">Belongs to the RINT1 family.</text>
</comment>
<protein>
    <submittedName>
        <fullName evidence="2">RINT1-like protein</fullName>
    </submittedName>
</protein>
<dbReference type="GO" id="GO:0006888">
    <property type="term" value="P:endoplasmic reticulum to Golgi vesicle-mediated transport"/>
    <property type="evidence" value="ECO:0007669"/>
    <property type="project" value="InterPro"/>
</dbReference>
<evidence type="ECO:0000313" key="3">
    <source>
        <dbReference type="Proteomes" id="UP001151699"/>
    </source>
</evidence>
<proteinExistence type="inferred from homology"/>
<dbReference type="EMBL" id="WJQU01000002">
    <property type="protein sequence ID" value="KAJ6644173.1"/>
    <property type="molecule type" value="Genomic_DNA"/>
</dbReference>
<dbReference type="PANTHER" id="PTHR13520">
    <property type="entry name" value="RAD50-INTERACTING PROTEIN 1 RINT-1"/>
    <property type="match status" value="1"/>
</dbReference>
<name>A0A9Q0S4Z8_9DIPT</name>
<keyword evidence="3" id="KW-1185">Reference proteome</keyword>
<sequence length="725" mass="83551">MERDYSKIIAKINRQIGSDVGNLSKVQSLVETFKQDFTDTALKLTVSDDTVSSKIKSAIRSGRLLCESIDVQQEKANNFLSRLEEKLNENDKILDDEVIRSLKKIRQLEHLYEYFRVLKDISDISDGLKEHLTGKDEQKTISFYLLLCGGLNSSDNIIDRLRPVEAVHLKAFAAETATYWYNVLSGKYSKEFEGLLKIIKWPITSPFEVNNPHKDVIHKMGVIAEYLFLIKPPGDADDSYVTITPSIICPPISAPVQLLLKPYRQRFLYHFTGTRQTNRLDKPEWFFTQILAWAKESHLFVAQTFQSAALLAYQETLNVRLEFIRGLVQLTIEKLCTDIEQISEDDHLFAHLIDETLSFEQELKETLGYPSTYMSAISVITQPQYMMKWLTAEEKFSTSKMDAMLTSGSPWEFIDPINLEELKIPRCADHFIRLLDAIKERYCNLPQPRHQLQFLNLQLELIENFRRRLVQLHSTSVNGVSSTKILNAINYLISVLREWGEHVHYLHLHGAIHGPNSEEISLVFDQCIDEFDHWQRQLVNELATKAVNNIKAKSLPYRHDNWITMPTQNVREPQMLSVTASEMFQVMVSILHNLETELSSNIFDITIRLIAKQIDNFFIYSMILNTKFSTGGTIQFQFDMTRNLFALFGQYVRRPELLFKKVFDACILLTLPTGSAILLQQTLTNCDSTKNEEELKATLKDVGVNNLNHSLALDILERRNDTTIH</sequence>
<dbReference type="GO" id="GO:0070939">
    <property type="term" value="C:Dsl1/NZR complex"/>
    <property type="evidence" value="ECO:0007669"/>
    <property type="project" value="InterPro"/>
</dbReference>
<organism evidence="2 3">
    <name type="scientific">Pseudolycoriella hygida</name>
    <dbReference type="NCBI Taxonomy" id="35572"/>
    <lineage>
        <taxon>Eukaryota</taxon>
        <taxon>Metazoa</taxon>
        <taxon>Ecdysozoa</taxon>
        <taxon>Arthropoda</taxon>
        <taxon>Hexapoda</taxon>
        <taxon>Insecta</taxon>
        <taxon>Pterygota</taxon>
        <taxon>Neoptera</taxon>
        <taxon>Endopterygota</taxon>
        <taxon>Diptera</taxon>
        <taxon>Nematocera</taxon>
        <taxon>Sciaroidea</taxon>
        <taxon>Sciaridae</taxon>
        <taxon>Pseudolycoriella</taxon>
    </lineage>
</organism>
<dbReference type="InterPro" id="IPR042044">
    <property type="entry name" value="EXOC6PINT-1/Sec15/Tip20_C_dom2"/>
</dbReference>
<dbReference type="GO" id="GO:0060628">
    <property type="term" value="P:regulation of ER to Golgi vesicle-mediated transport"/>
    <property type="evidence" value="ECO:0007669"/>
    <property type="project" value="TreeGrafter"/>
</dbReference>
<dbReference type="AlphaFoldDB" id="A0A9Q0S4Z8"/>
<dbReference type="OrthoDB" id="2189254at2759"/>
<dbReference type="PANTHER" id="PTHR13520:SF0">
    <property type="entry name" value="RAD50-INTERACTING PROTEIN 1"/>
    <property type="match status" value="1"/>
</dbReference>
<comment type="caution">
    <text evidence="2">The sequence shown here is derived from an EMBL/GenBank/DDBJ whole genome shotgun (WGS) entry which is preliminary data.</text>
</comment>
<evidence type="ECO:0000313" key="2">
    <source>
        <dbReference type="EMBL" id="KAJ6644173.1"/>
    </source>
</evidence>
<evidence type="ECO:0000256" key="1">
    <source>
        <dbReference type="ARBA" id="ARBA00061158"/>
    </source>
</evidence>
<dbReference type="Proteomes" id="UP001151699">
    <property type="component" value="Chromosome B"/>
</dbReference>
<dbReference type="FunFam" id="1.20.58.670:FF:000003">
    <property type="entry name" value="RAD50-interacting protein 1"/>
    <property type="match status" value="1"/>
</dbReference>
<dbReference type="InterPro" id="IPR007528">
    <property type="entry name" value="RINT1_Tip20"/>
</dbReference>
<gene>
    <name evidence="2" type="primary">Rint1</name>
    <name evidence="2" type="ORF">Bhyg_09139</name>
</gene>
<accession>A0A9Q0S4Z8</accession>
<dbReference type="PROSITE" id="PS51386">
    <property type="entry name" value="RINT1_TIP20"/>
    <property type="match status" value="1"/>
</dbReference>